<dbReference type="EMBL" id="PGOL01001524">
    <property type="protein sequence ID" value="PKI57235.1"/>
    <property type="molecule type" value="Genomic_DNA"/>
</dbReference>
<accession>A0A2I0JLQ6</accession>
<proteinExistence type="predicted"/>
<protein>
    <submittedName>
        <fullName evidence="1">Uncharacterized protein</fullName>
    </submittedName>
</protein>
<dbReference type="Proteomes" id="UP000233551">
    <property type="component" value="Unassembled WGS sequence"/>
</dbReference>
<comment type="caution">
    <text evidence="1">The sequence shown here is derived from an EMBL/GenBank/DDBJ whole genome shotgun (WGS) entry which is preliminary data.</text>
</comment>
<evidence type="ECO:0000313" key="2">
    <source>
        <dbReference type="Proteomes" id="UP000233551"/>
    </source>
</evidence>
<name>A0A2I0JLQ6_PUNGR</name>
<keyword evidence="2" id="KW-1185">Reference proteome</keyword>
<organism evidence="1 2">
    <name type="scientific">Punica granatum</name>
    <name type="common">Pomegranate</name>
    <dbReference type="NCBI Taxonomy" id="22663"/>
    <lineage>
        <taxon>Eukaryota</taxon>
        <taxon>Viridiplantae</taxon>
        <taxon>Streptophyta</taxon>
        <taxon>Embryophyta</taxon>
        <taxon>Tracheophyta</taxon>
        <taxon>Spermatophyta</taxon>
        <taxon>Magnoliopsida</taxon>
        <taxon>eudicotyledons</taxon>
        <taxon>Gunneridae</taxon>
        <taxon>Pentapetalae</taxon>
        <taxon>rosids</taxon>
        <taxon>malvids</taxon>
        <taxon>Myrtales</taxon>
        <taxon>Lythraceae</taxon>
        <taxon>Punica</taxon>
    </lineage>
</organism>
<reference evidence="1 2" key="1">
    <citation type="submission" date="2017-11" db="EMBL/GenBank/DDBJ databases">
        <title>De-novo sequencing of pomegranate (Punica granatum L.) genome.</title>
        <authorList>
            <person name="Akparov Z."/>
            <person name="Amiraslanov A."/>
            <person name="Hajiyeva S."/>
            <person name="Abbasov M."/>
            <person name="Kaur K."/>
            <person name="Hamwieh A."/>
            <person name="Solovyev V."/>
            <person name="Salamov A."/>
            <person name="Braich B."/>
            <person name="Kosarev P."/>
            <person name="Mahmoud A."/>
            <person name="Hajiyev E."/>
            <person name="Babayeva S."/>
            <person name="Izzatullayeva V."/>
            <person name="Mammadov A."/>
            <person name="Mammadov A."/>
            <person name="Sharifova S."/>
            <person name="Ojaghi J."/>
            <person name="Eynullazada K."/>
            <person name="Bayramov B."/>
            <person name="Abdulazimova A."/>
            <person name="Shahmuradov I."/>
        </authorList>
    </citation>
    <scope>NUCLEOTIDE SEQUENCE [LARGE SCALE GENOMIC DNA]</scope>
    <source>
        <strain evidence="2">cv. AG2017</strain>
        <tissue evidence="1">Leaf</tissue>
    </source>
</reference>
<sequence>MKTSSKCINEEEPNALMKVECWNGIVGLIFLQKRRQVAWRKKPRRWGGIGQGAATLGQPLLGKFVANFVCRCFVRPVSGYAFPMKGRRILLSRAIGAHACGPRRDEIQSRRCTHARAYAMRLESVHLPEDARRRHRKRSRHYLFTTRRSRADELLESRGMGYT</sequence>
<dbReference type="AlphaFoldDB" id="A0A2I0JLQ6"/>
<evidence type="ECO:0000313" key="1">
    <source>
        <dbReference type="EMBL" id="PKI57235.1"/>
    </source>
</evidence>
<gene>
    <name evidence="1" type="ORF">CRG98_022380</name>
</gene>